<comment type="caution">
    <text evidence="1">The sequence shown here is derived from an EMBL/GenBank/DDBJ whole genome shotgun (WGS) entry which is preliminary data.</text>
</comment>
<accession>A0A840UHE8</accession>
<reference evidence="1 2" key="1">
    <citation type="submission" date="2020-08" db="EMBL/GenBank/DDBJ databases">
        <title>Genomic Encyclopedia of Type Strains, Phase IV (KMG-IV): sequencing the most valuable type-strain genomes for metagenomic binning, comparative biology and taxonomic classification.</title>
        <authorList>
            <person name="Goeker M."/>
        </authorList>
    </citation>
    <scope>NUCLEOTIDE SEQUENCE [LARGE SCALE GENOMIC DNA]</scope>
    <source>
        <strain evidence="1 2">DSM 24661</strain>
    </source>
</reference>
<gene>
    <name evidence="1" type="ORF">HNR32_001577</name>
</gene>
<dbReference type="RefSeq" id="WP_375782634.1">
    <property type="nucleotide sequence ID" value="NZ_JACHFH010000017.1"/>
</dbReference>
<proteinExistence type="predicted"/>
<organism evidence="1 2">
    <name type="scientific">Pectinatus brassicae</name>
    <dbReference type="NCBI Taxonomy" id="862415"/>
    <lineage>
        <taxon>Bacteria</taxon>
        <taxon>Bacillati</taxon>
        <taxon>Bacillota</taxon>
        <taxon>Negativicutes</taxon>
        <taxon>Selenomonadales</taxon>
        <taxon>Selenomonadaceae</taxon>
        <taxon>Pectinatus</taxon>
    </lineage>
</organism>
<evidence type="ECO:0000313" key="1">
    <source>
        <dbReference type="EMBL" id="MBB5336429.1"/>
    </source>
</evidence>
<evidence type="ECO:0000313" key="2">
    <source>
        <dbReference type="Proteomes" id="UP000559117"/>
    </source>
</evidence>
<keyword evidence="2" id="KW-1185">Reference proteome</keyword>
<dbReference type="EMBL" id="JACHFH010000017">
    <property type="protein sequence ID" value="MBB5336429.1"/>
    <property type="molecule type" value="Genomic_DNA"/>
</dbReference>
<protein>
    <recommendedName>
        <fullName evidence="3">VWA domain-containing protein</fullName>
    </recommendedName>
</protein>
<dbReference type="AlphaFoldDB" id="A0A840UHE8"/>
<name>A0A840UHE8_9FIRM</name>
<evidence type="ECO:0008006" key="3">
    <source>
        <dbReference type="Google" id="ProtNLM"/>
    </source>
</evidence>
<dbReference type="Proteomes" id="UP000559117">
    <property type="component" value="Unassembled WGS sequence"/>
</dbReference>
<sequence>MKKGLSEMVFIIDKSGSMEGLESDTTGGFNAMLKEYQVKGQNDL</sequence>